<feature type="region of interest" description="Disordered" evidence="1">
    <location>
        <begin position="79"/>
        <end position="100"/>
    </location>
</feature>
<comment type="caution">
    <text evidence="2">The sequence shown here is derived from an EMBL/GenBank/DDBJ whole genome shotgun (WGS) entry which is preliminary data.</text>
</comment>
<dbReference type="EMBL" id="LJCR01000624">
    <property type="protein sequence ID" value="KPV52205.1"/>
    <property type="molecule type" value="Genomic_DNA"/>
</dbReference>
<dbReference type="AlphaFoldDB" id="A0A0N8PSA8"/>
<feature type="compositionally biased region" description="Polar residues" evidence="1">
    <location>
        <begin position="85"/>
        <end position="100"/>
    </location>
</feature>
<proteinExistence type="predicted"/>
<reference evidence="2 3" key="1">
    <citation type="submission" date="2015-09" db="EMBL/GenBank/DDBJ databases">
        <title>Draft genome sequence of Kouleothrix aurantiaca JCM 19913.</title>
        <authorList>
            <person name="Hemp J."/>
        </authorList>
    </citation>
    <scope>NUCLEOTIDE SEQUENCE [LARGE SCALE GENOMIC DNA]</scope>
    <source>
        <strain evidence="2 3">COM-B</strain>
    </source>
</reference>
<name>A0A0N8PSA8_9CHLR</name>
<organism evidence="2 3">
    <name type="scientific">Kouleothrix aurantiaca</name>
    <dbReference type="NCBI Taxonomy" id="186479"/>
    <lineage>
        <taxon>Bacteria</taxon>
        <taxon>Bacillati</taxon>
        <taxon>Chloroflexota</taxon>
        <taxon>Chloroflexia</taxon>
        <taxon>Chloroflexales</taxon>
        <taxon>Roseiflexineae</taxon>
        <taxon>Roseiflexaceae</taxon>
        <taxon>Kouleothrix</taxon>
    </lineage>
</organism>
<keyword evidence="3" id="KW-1185">Reference proteome</keyword>
<gene>
    <name evidence="2" type="ORF">SE17_16880</name>
</gene>
<evidence type="ECO:0000256" key="1">
    <source>
        <dbReference type="SAM" id="MobiDB-lite"/>
    </source>
</evidence>
<evidence type="ECO:0000313" key="3">
    <source>
        <dbReference type="Proteomes" id="UP000050509"/>
    </source>
</evidence>
<sequence>MPADNVQANRNALIGLQSLPDYMPANRAYTVERLLEIAQEVERLREEEVRSMAPTRTQFSCWGSSANPNASERCANLLLPRPNRSRSITPHKQSQRAAPH</sequence>
<evidence type="ECO:0000313" key="2">
    <source>
        <dbReference type="EMBL" id="KPV52205.1"/>
    </source>
</evidence>
<protein>
    <submittedName>
        <fullName evidence="2">Uncharacterized protein</fullName>
    </submittedName>
</protein>
<accession>A0A0N8PSA8</accession>
<dbReference type="Proteomes" id="UP000050509">
    <property type="component" value="Unassembled WGS sequence"/>
</dbReference>